<dbReference type="InterPro" id="IPR029044">
    <property type="entry name" value="Nucleotide-diphossugar_trans"/>
</dbReference>
<dbReference type="PANTHER" id="PTHR43685:SF11">
    <property type="entry name" value="GLYCOSYLTRANSFERASE TAGX-RELATED"/>
    <property type="match status" value="1"/>
</dbReference>
<dbReference type="Gene3D" id="3.40.50.2000">
    <property type="entry name" value="Glycogen Phosphorylase B"/>
    <property type="match status" value="1"/>
</dbReference>
<name>A0A6G7VGD4_9GAMM</name>
<dbReference type="Pfam" id="PF13692">
    <property type="entry name" value="Glyco_trans_1_4"/>
    <property type="match status" value="1"/>
</dbReference>
<dbReference type="InterPro" id="IPR050834">
    <property type="entry name" value="Glycosyltransf_2"/>
</dbReference>
<keyword evidence="4" id="KW-1185">Reference proteome</keyword>
<dbReference type="RefSeq" id="WP_166272032.1">
    <property type="nucleotide sequence ID" value="NZ_CP048029.1"/>
</dbReference>
<dbReference type="GO" id="GO:0016740">
    <property type="term" value="F:transferase activity"/>
    <property type="evidence" value="ECO:0007669"/>
    <property type="project" value="UniProtKB-KW"/>
</dbReference>
<accession>A0A6G7VGD4</accession>
<gene>
    <name evidence="3" type="ORF">GWK36_13970</name>
</gene>
<protein>
    <submittedName>
        <fullName evidence="3">Glycosyltransferase</fullName>
    </submittedName>
</protein>
<feature type="compositionally biased region" description="Low complexity" evidence="1">
    <location>
        <begin position="465"/>
        <end position="481"/>
    </location>
</feature>
<evidence type="ECO:0000256" key="1">
    <source>
        <dbReference type="SAM" id="MobiDB-lite"/>
    </source>
</evidence>
<dbReference type="EMBL" id="CP048029">
    <property type="protein sequence ID" value="QIK38908.1"/>
    <property type="molecule type" value="Genomic_DNA"/>
</dbReference>
<evidence type="ECO:0000259" key="2">
    <source>
        <dbReference type="Pfam" id="PF00535"/>
    </source>
</evidence>
<evidence type="ECO:0000313" key="4">
    <source>
        <dbReference type="Proteomes" id="UP000502699"/>
    </source>
</evidence>
<dbReference type="AlphaFoldDB" id="A0A6G7VGD4"/>
<dbReference type="KEGG" id="cjap:GWK36_13970"/>
<dbReference type="SUPFAM" id="SSF53448">
    <property type="entry name" value="Nucleotide-diphospho-sugar transferases"/>
    <property type="match status" value="1"/>
</dbReference>
<dbReference type="PANTHER" id="PTHR43685">
    <property type="entry name" value="GLYCOSYLTRANSFERASE"/>
    <property type="match status" value="1"/>
</dbReference>
<dbReference type="Pfam" id="PF00535">
    <property type="entry name" value="Glycos_transf_2"/>
    <property type="match status" value="1"/>
</dbReference>
<dbReference type="SUPFAM" id="SSF53756">
    <property type="entry name" value="UDP-Glycosyltransferase/glycogen phosphorylase"/>
    <property type="match status" value="1"/>
</dbReference>
<dbReference type="InterPro" id="IPR001173">
    <property type="entry name" value="Glyco_trans_2-like"/>
</dbReference>
<feature type="region of interest" description="Disordered" evidence="1">
    <location>
        <begin position="438"/>
        <end position="482"/>
    </location>
</feature>
<proteinExistence type="predicted"/>
<reference evidence="4" key="1">
    <citation type="submission" date="2020-01" db="EMBL/GenBank/DDBJ databases">
        <title>Caldichromatium gen. nov., sp. nov., a thermophilic purple sulfur bacterium member of the family Chromatiaceae isolated from Nakabusa hot spring, Japan.</title>
        <authorList>
            <person name="Saini M.K."/>
            <person name="Hanada S."/>
            <person name="Tank M."/>
        </authorList>
    </citation>
    <scope>NUCLEOTIDE SEQUENCE [LARGE SCALE GENOMIC DNA]</scope>
    <source>
        <strain evidence="4">No.7</strain>
    </source>
</reference>
<evidence type="ECO:0000313" key="3">
    <source>
        <dbReference type="EMBL" id="QIK38908.1"/>
    </source>
</evidence>
<dbReference type="CDD" id="cd03801">
    <property type="entry name" value="GT4_PimA-like"/>
    <property type="match status" value="1"/>
</dbReference>
<feature type="compositionally biased region" description="Polar residues" evidence="1">
    <location>
        <begin position="444"/>
        <end position="456"/>
    </location>
</feature>
<keyword evidence="3" id="KW-0808">Transferase</keyword>
<sequence>MPQYRESLAQPLISVLIRTLWRSTLQEALDSVATQTYPRVEVVLIDALGTGAPQSIERCGPFPARVIGHGRRLRRGEAANLGLDAAQGDLLLFLDDDDWLLPEHLAGLVESLQGREDALAAYAGIECRRQRAQGDWEVVHVFNQPYDPVRLLIENYLPIHAVLFDHRLIAQGIRFDESLAVYEDWDFWVQVSALTSLVRVDRVTGVYRIQGGGGFGVQGGEDRRIDPGLAAFFAKWRARWTPEQVLRIAEYAKHRPMYEALRAHCESERQRYEKQLAEFHHLRTAHGELQVRAALWDAEKRTLQSEIQGLRARLEYIESSLQRERELLDLLGVWSLRAALQCRKDLERGRSLAGCLVWLDELTAGLDAWLQKRLAPLGAPLDRLRAHAVHLTEIARFHGPWPIAQVLIARLRRDPQRPSLRTLWQAARIARFCSGAPHPHPLSQKESGGRNPSLSSGMEGAGEGTTAPPIASAPTAALPAPGDLDNQAGRTHALATPQFALIVDSAHACVHTFWTLEDLLYSRHVPPFEVLVVYPEGDPLGPLLGRCAPGIKHLGISGSDVAGRYRAIIEATPAAWLMELDCLEAKPQDWLWRLLHAPRLLADAAVPVGALRPRLIGADGRLLEFGQVRGPNGALQPFGAGDDPEAPAYGAPRLVDGASAPGLVLNRRAVERVLAEKGPSISTLAGFLEQLRAQGFGLYAWPEVSLVHPSRCAVTTAIHHHRVLVIDAVMLMPDQDSGSLRMWRLLEILIGLGWRVTFIPSNLEPVEPYRTQLMLRGVEVLATPEITSVQHHLERRGAEYDLVILSRVLVAGQYLDLVREYAPQARVWFDTVDLHFLREQRAAELTNDPAAYKRAAWRKRQELALIEGADLTLVVSPAEQALLAQELPQARIERLSNIHDPDPTPAPFAARDAILFIGGFNHDPNVDAVRYYVAKVLPEVLRSLGPVPTLIVGSRPPPVIQSLHAPERGLHVLGYVEDVRPLFDRARLSIAPLRYGAGVKGKINQSMAYGVPVVATPLAAEGMALSHERDVLIAPDAAAFAECVVRLYRDQELWERLRQGGIANIERYFSSAQARATLERLLAEVAP</sequence>
<organism evidence="3 4">
    <name type="scientific">Caldichromatium japonicum</name>
    <dbReference type="NCBI Taxonomy" id="2699430"/>
    <lineage>
        <taxon>Bacteria</taxon>
        <taxon>Pseudomonadati</taxon>
        <taxon>Pseudomonadota</taxon>
        <taxon>Gammaproteobacteria</taxon>
        <taxon>Chromatiales</taxon>
        <taxon>Chromatiaceae</taxon>
        <taxon>Caldichromatium</taxon>
    </lineage>
</organism>
<dbReference type="Proteomes" id="UP000502699">
    <property type="component" value="Chromosome"/>
</dbReference>
<feature type="domain" description="Glycosyltransferase 2-like" evidence="2">
    <location>
        <begin position="23"/>
        <end position="122"/>
    </location>
</feature>
<dbReference type="Gene3D" id="3.90.550.10">
    <property type="entry name" value="Spore Coat Polysaccharide Biosynthesis Protein SpsA, Chain A"/>
    <property type="match status" value="1"/>
</dbReference>